<feature type="domain" description="Cadherin" evidence="16">
    <location>
        <begin position="125"/>
        <end position="238"/>
    </location>
</feature>
<keyword evidence="7 12" id="KW-0106">Calcium</keyword>
<feature type="domain" description="Cadherin" evidence="16">
    <location>
        <begin position="379"/>
        <end position="502"/>
    </location>
</feature>
<accession>A0A8S2D6J3</accession>
<dbReference type="EMBL" id="CAJOBA010002352">
    <property type="protein sequence ID" value="CAF3641259.1"/>
    <property type="molecule type" value="Genomic_DNA"/>
</dbReference>
<dbReference type="InterPro" id="IPR015919">
    <property type="entry name" value="Cadherin-like_sf"/>
</dbReference>
<protein>
    <recommendedName>
        <fullName evidence="16">Cadherin domain-containing protein</fullName>
    </recommendedName>
</protein>
<evidence type="ECO:0000313" key="17">
    <source>
        <dbReference type="EMBL" id="CAF0856223.1"/>
    </source>
</evidence>
<dbReference type="PROSITE" id="PS00232">
    <property type="entry name" value="CADHERIN_1"/>
    <property type="match status" value="3"/>
</dbReference>
<dbReference type="InterPro" id="IPR002126">
    <property type="entry name" value="Cadherin-like_dom"/>
</dbReference>
<evidence type="ECO:0000256" key="14">
    <source>
        <dbReference type="SAM" id="Phobius"/>
    </source>
</evidence>
<feature type="chain" id="PRO_5036273382" description="Cadherin domain-containing protein" evidence="15">
    <location>
        <begin position="17"/>
        <end position="1413"/>
    </location>
</feature>
<dbReference type="PRINTS" id="PR00205">
    <property type="entry name" value="CADHERIN"/>
</dbReference>
<dbReference type="EMBL" id="CAJNOK010002352">
    <property type="protein sequence ID" value="CAF0856223.1"/>
    <property type="molecule type" value="Genomic_DNA"/>
</dbReference>
<feature type="domain" description="Cadherin" evidence="16">
    <location>
        <begin position="239"/>
        <end position="345"/>
    </location>
</feature>
<organism evidence="17 19">
    <name type="scientific">Didymodactylos carnosus</name>
    <dbReference type="NCBI Taxonomy" id="1234261"/>
    <lineage>
        <taxon>Eukaryota</taxon>
        <taxon>Metazoa</taxon>
        <taxon>Spiralia</taxon>
        <taxon>Gnathifera</taxon>
        <taxon>Rotifera</taxon>
        <taxon>Eurotatoria</taxon>
        <taxon>Bdelloidea</taxon>
        <taxon>Philodinida</taxon>
        <taxon>Philodinidae</taxon>
        <taxon>Didymodactylos</taxon>
    </lineage>
</organism>
<evidence type="ECO:0000256" key="2">
    <source>
        <dbReference type="ARBA" id="ARBA00022475"/>
    </source>
</evidence>
<dbReference type="PROSITE" id="PS50268">
    <property type="entry name" value="CADHERIN_2"/>
    <property type="match status" value="5"/>
</dbReference>
<dbReference type="FunFam" id="2.60.40.60:FF:000092">
    <property type="entry name" value="Protocadherin 8"/>
    <property type="match status" value="1"/>
</dbReference>
<evidence type="ECO:0000259" key="16">
    <source>
        <dbReference type="PROSITE" id="PS50268"/>
    </source>
</evidence>
<keyword evidence="8" id="KW-0130">Cell adhesion</keyword>
<evidence type="ECO:0000313" key="19">
    <source>
        <dbReference type="Proteomes" id="UP000677228"/>
    </source>
</evidence>
<keyword evidence="6" id="KW-0677">Repeat</keyword>
<evidence type="ECO:0000256" key="9">
    <source>
        <dbReference type="ARBA" id="ARBA00022989"/>
    </source>
</evidence>
<dbReference type="SMART" id="SM00112">
    <property type="entry name" value="CA"/>
    <property type="match status" value="5"/>
</dbReference>
<evidence type="ECO:0000256" key="1">
    <source>
        <dbReference type="ARBA" id="ARBA00004251"/>
    </source>
</evidence>
<dbReference type="FunFam" id="2.60.40.60:FF:000123">
    <property type="entry name" value="Protocadherin beta 4"/>
    <property type="match status" value="1"/>
</dbReference>
<evidence type="ECO:0000256" key="5">
    <source>
        <dbReference type="ARBA" id="ARBA00022729"/>
    </source>
</evidence>
<feature type="transmembrane region" description="Helical" evidence="14">
    <location>
        <begin position="909"/>
        <end position="933"/>
    </location>
</feature>
<evidence type="ECO:0000313" key="18">
    <source>
        <dbReference type="EMBL" id="CAF3641259.1"/>
    </source>
</evidence>
<keyword evidence="11" id="KW-0325">Glycoprotein</keyword>
<feature type="region of interest" description="Disordered" evidence="13">
    <location>
        <begin position="949"/>
        <end position="971"/>
    </location>
</feature>
<dbReference type="FunFam" id="2.60.40.60:FF:000002">
    <property type="entry name" value="Protocadherin alpha 2"/>
    <property type="match status" value="1"/>
</dbReference>
<dbReference type="SUPFAM" id="SSF49313">
    <property type="entry name" value="Cadherin-like"/>
    <property type="match status" value="5"/>
</dbReference>
<feature type="domain" description="Cadherin" evidence="16">
    <location>
        <begin position="503"/>
        <end position="616"/>
    </location>
</feature>
<keyword evidence="10 14" id="KW-0472">Membrane</keyword>
<dbReference type="Pfam" id="PF00028">
    <property type="entry name" value="Cadherin"/>
    <property type="match status" value="4"/>
</dbReference>
<dbReference type="Proteomes" id="UP000677228">
    <property type="component" value="Unassembled WGS sequence"/>
</dbReference>
<sequence length="1413" mass="161141">MKKLLTIFALISYIHGELVSLPTIDIEEELPIGTLIADFRQQFNLSNLKSYRCLLQTENVYFHIQSNQQCQLTTRTRIDRDTLCSSSCELCNITLKIEIVLPQNTSVFLLPIHILDINDNLAYFNYKEYIINVTEHVQLGTNIPLDVIKAIDYDCNSIHYELHYLNNSIIHDDDYFPFKLNQSINRNNQLNLIVQQDIDREQRDQYRLKLQANENSQSKTSTILVINILDINDNTCQFEKTTYRIKIEENRLWEKFLQVKATDKDIGINGEIRYSLAAQNSKKNFDYFKIDLQTGWLSLIKTLDYETQNMWKLVIQAQDNGSNAIPVFAYVIIDVEDLNDNAPILNWNIPTTVQLLNDTISLDELIDDLTTTITNETSSNNVLTIAIPENKPVGFVVANLVASDLDTPPLEPSVDTDGIPIPPFRVTIKLESQQSLPVTTYFQILGPFDSTFVLVTAHILDREIQSTYDLIVTVTDNGQPQLSTTYKLHIQVDDENDNFPIFDSEMYFVDIKENNEINATLIQVHATDLDIKHNGRITYTIVSTTSETSNTLDPIHFVWIDSHTGIIRANIQFDYEILKNFSIKIIATDNGKPKSHHASAVVNVAVIDENDNSPQFTTPTYSFSIYENNSPNTYIGQVKAIDLDSGLNGEVQYRLDSIPSNLFLITKDGKLYVNEIIDREKFDEYNFNVIAFDRGQPKSLSSKAKIHLKIYDVNDECPKFLFPNDNNDTLIIDRTYWHLNDFICDILIFDGDEAHHASYGLKLITDLNQLVNYQYLKDKLKLSKFDSNKFYLEGIRLYFNVTDKPRNNSRNRIKRSYYQDLEEGVYYLAFKVIDQGRTDFFDEKLLKLIVVNNYQDTQAVVKKYDYLGSHLNNLQARDAYEKMLNDNTKKKTLSDEQDRLLLYSVPSKFITIIVIVVLSIILIGITFIFISLLRRNRLKRKKHEKILTTSVTDDQHQTTSSSSTTSSTSSYGNILSSSSLQSENSLLSAMFKQNRCSTDKRQNLRVSNCYDFGDTMTTTTGTLSSSPTSLLLLNKETTVPIIGSTKNTYDACCLLEKLNEHEKDLSDEQRQKIYSSWLLNSTGSMTRSSSLFPHDVDTFHSLTRLPAPSTTTSANAQCNSNSNLESSLSSRILNTNQTRQNQDIPNELRRPHYTLTTIDGRNQQSGCTRASSDDGFCGSSDISDDCPEQLRPRTLSTNAYSPMSPNSVPYTLMKEGILAKQLNSNLDRLSTLTRASSQISSFTSLLNRLDNNNCQNVVGSLELTTDNSPVDEKDFKSRRVRFNLDTNVDTKNASTSQNSEHNYFKPQFDSNRTMSPSDTTANYALERFEKLYMTRDEANNNCTRTSYRANMLPTSYTKNFLRTDDDILSPHSSLLNKVTTFSSPNDCYNQNIKNNYDSPPLMSQSTSYNSTVV</sequence>
<gene>
    <name evidence="17" type="ORF">OVA965_LOCUS7399</name>
    <name evidence="18" type="ORF">TMI583_LOCUS7394</name>
</gene>
<dbReference type="PANTHER" id="PTHR24028:SF146">
    <property type="entry name" value="CADHERIN 96CB, ISOFORM D-RELATED"/>
    <property type="match status" value="1"/>
</dbReference>
<dbReference type="CDD" id="cd11304">
    <property type="entry name" value="Cadherin_repeat"/>
    <property type="match status" value="6"/>
</dbReference>
<dbReference type="InterPro" id="IPR020894">
    <property type="entry name" value="Cadherin_CS"/>
</dbReference>
<evidence type="ECO:0000256" key="6">
    <source>
        <dbReference type="ARBA" id="ARBA00022737"/>
    </source>
</evidence>
<dbReference type="GO" id="GO:0005509">
    <property type="term" value="F:calcium ion binding"/>
    <property type="evidence" value="ECO:0007669"/>
    <property type="project" value="UniProtKB-UniRule"/>
</dbReference>
<dbReference type="Gene3D" id="2.60.40.60">
    <property type="entry name" value="Cadherins"/>
    <property type="match status" value="6"/>
</dbReference>
<evidence type="ECO:0000256" key="7">
    <source>
        <dbReference type="ARBA" id="ARBA00022837"/>
    </source>
</evidence>
<reference evidence="17" key="1">
    <citation type="submission" date="2021-02" db="EMBL/GenBank/DDBJ databases">
        <authorList>
            <person name="Nowell W R."/>
        </authorList>
    </citation>
    <scope>NUCLEOTIDE SEQUENCE</scope>
</reference>
<proteinExistence type="predicted"/>
<evidence type="ECO:0000256" key="4">
    <source>
        <dbReference type="ARBA" id="ARBA00022723"/>
    </source>
</evidence>
<dbReference type="Proteomes" id="UP000682733">
    <property type="component" value="Unassembled WGS sequence"/>
</dbReference>
<evidence type="ECO:0000256" key="3">
    <source>
        <dbReference type="ARBA" id="ARBA00022692"/>
    </source>
</evidence>
<keyword evidence="2" id="KW-1003">Cell membrane</keyword>
<feature type="region of interest" description="Disordered" evidence="13">
    <location>
        <begin position="1393"/>
        <end position="1413"/>
    </location>
</feature>
<dbReference type="InterPro" id="IPR050174">
    <property type="entry name" value="Protocadherin/Cadherin-CA"/>
</dbReference>
<evidence type="ECO:0000256" key="13">
    <source>
        <dbReference type="SAM" id="MobiDB-lite"/>
    </source>
</evidence>
<keyword evidence="9 14" id="KW-1133">Transmembrane helix</keyword>
<dbReference type="GO" id="GO:0007156">
    <property type="term" value="P:homophilic cell adhesion via plasma membrane adhesion molecules"/>
    <property type="evidence" value="ECO:0007669"/>
    <property type="project" value="InterPro"/>
</dbReference>
<evidence type="ECO:0000256" key="12">
    <source>
        <dbReference type="PROSITE-ProRule" id="PRU00043"/>
    </source>
</evidence>
<name>A0A8S2D6J3_9BILA</name>
<feature type="signal peptide" evidence="15">
    <location>
        <begin position="1"/>
        <end position="16"/>
    </location>
</feature>
<dbReference type="PANTHER" id="PTHR24028">
    <property type="entry name" value="CADHERIN-87A"/>
    <property type="match status" value="1"/>
</dbReference>
<keyword evidence="5 15" id="KW-0732">Signal</keyword>
<keyword evidence="3 14" id="KW-0812">Transmembrane</keyword>
<evidence type="ECO:0000256" key="15">
    <source>
        <dbReference type="SAM" id="SignalP"/>
    </source>
</evidence>
<keyword evidence="4" id="KW-0479">Metal-binding</keyword>
<dbReference type="GO" id="GO:0005886">
    <property type="term" value="C:plasma membrane"/>
    <property type="evidence" value="ECO:0007669"/>
    <property type="project" value="UniProtKB-SubCell"/>
</dbReference>
<comment type="subcellular location">
    <subcellularLocation>
        <location evidence="1">Cell membrane</location>
        <topology evidence="1">Single-pass type I membrane protein</topology>
    </subcellularLocation>
</comment>
<comment type="caution">
    <text evidence="17">The sequence shown here is derived from an EMBL/GenBank/DDBJ whole genome shotgun (WGS) entry which is preliminary data.</text>
</comment>
<evidence type="ECO:0000256" key="8">
    <source>
        <dbReference type="ARBA" id="ARBA00022889"/>
    </source>
</evidence>
<evidence type="ECO:0000256" key="10">
    <source>
        <dbReference type="ARBA" id="ARBA00023136"/>
    </source>
</evidence>
<feature type="domain" description="Cadherin" evidence="16">
    <location>
        <begin position="617"/>
        <end position="720"/>
    </location>
</feature>
<evidence type="ECO:0000256" key="11">
    <source>
        <dbReference type="ARBA" id="ARBA00023180"/>
    </source>
</evidence>